<evidence type="ECO:0000313" key="2">
    <source>
        <dbReference type="RefSeq" id="XP_031566567.1"/>
    </source>
</evidence>
<accession>A0A6P8IID7</accession>
<dbReference type="OrthoDB" id="1668230at2759"/>
<dbReference type="GeneID" id="116301620"/>
<proteinExistence type="predicted"/>
<dbReference type="KEGG" id="aten:116301620"/>
<reference evidence="2" key="1">
    <citation type="submission" date="2025-08" db="UniProtKB">
        <authorList>
            <consortium name="RefSeq"/>
        </authorList>
    </citation>
    <scope>IDENTIFICATION</scope>
    <source>
        <tissue evidence="2">Tentacle</tissue>
    </source>
</reference>
<dbReference type="Gene3D" id="2.60.40.10">
    <property type="entry name" value="Immunoglobulins"/>
    <property type="match status" value="1"/>
</dbReference>
<dbReference type="AlphaFoldDB" id="A0A6P8IID7"/>
<keyword evidence="1" id="KW-1185">Reference proteome</keyword>
<organism evidence="1 2">
    <name type="scientific">Actinia tenebrosa</name>
    <name type="common">Australian red waratah sea anemone</name>
    <dbReference type="NCBI Taxonomy" id="6105"/>
    <lineage>
        <taxon>Eukaryota</taxon>
        <taxon>Metazoa</taxon>
        <taxon>Cnidaria</taxon>
        <taxon>Anthozoa</taxon>
        <taxon>Hexacorallia</taxon>
        <taxon>Actiniaria</taxon>
        <taxon>Actiniidae</taxon>
        <taxon>Actinia</taxon>
    </lineage>
</organism>
<dbReference type="RefSeq" id="XP_031566567.1">
    <property type="nucleotide sequence ID" value="XM_031710707.1"/>
</dbReference>
<protein>
    <submittedName>
        <fullName evidence="2">Uncharacterized protein LOC116301620</fullName>
    </submittedName>
</protein>
<name>A0A6P8IID7_ACTTE</name>
<dbReference type="InParanoid" id="A0A6P8IID7"/>
<evidence type="ECO:0000313" key="1">
    <source>
        <dbReference type="Proteomes" id="UP000515163"/>
    </source>
</evidence>
<sequence length="126" mass="14249">MLSSPGNHIVGYTGRAVNFTWTFSNQTLIDDMHFGTWKKNDFENSIVYISQFENGTSTVDLKQHSAVLEYSGRIRWAGDVSIGLAIFELSGIKSSDERTYALDILYKNDDESELNSQTKLIVKVFN</sequence>
<dbReference type="InterPro" id="IPR013783">
    <property type="entry name" value="Ig-like_fold"/>
</dbReference>
<dbReference type="Proteomes" id="UP000515163">
    <property type="component" value="Unplaced"/>
</dbReference>
<gene>
    <name evidence="2" type="primary">LOC116301620</name>
</gene>